<dbReference type="InterPro" id="IPR001245">
    <property type="entry name" value="Ser-Thr/Tyr_kinase_cat_dom"/>
</dbReference>
<dbReference type="InterPro" id="IPR051809">
    <property type="entry name" value="Plant_receptor-like_S/T_kinase"/>
</dbReference>
<gene>
    <name evidence="9" type="ORF">V6N12_000930</name>
</gene>
<proteinExistence type="predicted"/>
<dbReference type="PANTHER" id="PTHR27008">
    <property type="entry name" value="OS04G0122200 PROTEIN"/>
    <property type="match status" value="1"/>
</dbReference>
<dbReference type="PANTHER" id="PTHR27008:SF585">
    <property type="entry name" value="PROTEIN KINASE DOMAIN-CONTAINING PROTEIN"/>
    <property type="match status" value="1"/>
</dbReference>
<keyword evidence="5 7" id="KW-1133">Transmembrane helix</keyword>
<evidence type="ECO:0000256" key="2">
    <source>
        <dbReference type="ARBA" id="ARBA00022614"/>
    </source>
</evidence>
<feature type="transmembrane region" description="Helical" evidence="7">
    <location>
        <begin position="275"/>
        <end position="297"/>
    </location>
</feature>
<evidence type="ECO:0000256" key="6">
    <source>
        <dbReference type="ARBA" id="ARBA00023136"/>
    </source>
</evidence>
<dbReference type="Gene3D" id="3.80.10.10">
    <property type="entry name" value="Ribonuclease Inhibitor"/>
    <property type="match status" value="1"/>
</dbReference>
<evidence type="ECO:0000313" key="9">
    <source>
        <dbReference type="EMBL" id="KAK8493386.1"/>
    </source>
</evidence>
<reference evidence="9 10" key="1">
    <citation type="journal article" date="2024" name="G3 (Bethesda)">
        <title>Genome assembly of Hibiscus sabdariffa L. provides insights into metabolisms of medicinal natural products.</title>
        <authorList>
            <person name="Kim T."/>
        </authorList>
    </citation>
    <scope>NUCLEOTIDE SEQUENCE [LARGE SCALE GENOMIC DNA]</scope>
    <source>
        <strain evidence="9">TK-2024</strain>
        <tissue evidence="9">Old leaves</tissue>
    </source>
</reference>
<evidence type="ECO:0000256" key="3">
    <source>
        <dbReference type="ARBA" id="ARBA00022692"/>
    </source>
</evidence>
<comment type="caution">
    <text evidence="9">The sequence shown here is derived from an EMBL/GenBank/DDBJ whole genome shotgun (WGS) entry which is preliminary data.</text>
</comment>
<dbReference type="InterPro" id="IPR011009">
    <property type="entry name" value="Kinase-like_dom_sf"/>
</dbReference>
<dbReference type="InterPro" id="IPR032675">
    <property type="entry name" value="LRR_dom_sf"/>
</dbReference>
<dbReference type="SUPFAM" id="SSF52058">
    <property type="entry name" value="L domain-like"/>
    <property type="match status" value="1"/>
</dbReference>
<dbReference type="Proteomes" id="UP001472677">
    <property type="component" value="Unassembled WGS sequence"/>
</dbReference>
<dbReference type="Pfam" id="PF00560">
    <property type="entry name" value="LRR_1"/>
    <property type="match status" value="3"/>
</dbReference>
<keyword evidence="3 7" id="KW-0812">Transmembrane</keyword>
<protein>
    <recommendedName>
        <fullName evidence="8">Serine-threonine/tyrosine-protein kinase catalytic domain-containing protein</fullName>
    </recommendedName>
</protein>
<name>A0ABR2AJ44_9ROSI</name>
<evidence type="ECO:0000256" key="1">
    <source>
        <dbReference type="ARBA" id="ARBA00004370"/>
    </source>
</evidence>
<feature type="domain" description="Serine-threonine/tyrosine-protein kinase catalytic" evidence="8">
    <location>
        <begin position="315"/>
        <end position="428"/>
    </location>
</feature>
<accession>A0ABR2AJ44</accession>
<comment type="subcellular location">
    <subcellularLocation>
        <location evidence="1">Membrane</location>
    </subcellularLocation>
</comment>
<dbReference type="Gene3D" id="1.10.510.10">
    <property type="entry name" value="Transferase(Phosphotransferase) domain 1"/>
    <property type="match status" value="1"/>
</dbReference>
<dbReference type="SUPFAM" id="SSF56112">
    <property type="entry name" value="Protein kinase-like (PK-like)"/>
    <property type="match status" value="1"/>
</dbReference>
<evidence type="ECO:0000313" key="10">
    <source>
        <dbReference type="Proteomes" id="UP001472677"/>
    </source>
</evidence>
<keyword evidence="6 7" id="KW-0472">Membrane</keyword>
<evidence type="ECO:0000256" key="5">
    <source>
        <dbReference type="ARBA" id="ARBA00022989"/>
    </source>
</evidence>
<dbReference type="Pfam" id="PF07714">
    <property type="entry name" value="PK_Tyr_Ser-Thr"/>
    <property type="match status" value="1"/>
</dbReference>
<keyword evidence="2" id="KW-0433">Leucine-rich repeat</keyword>
<dbReference type="InterPro" id="IPR001611">
    <property type="entry name" value="Leu-rich_rpt"/>
</dbReference>
<keyword evidence="4" id="KW-0677">Repeat</keyword>
<organism evidence="9 10">
    <name type="scientific">Hibiscus sabdariffa</name>
    <name type="common">roselle</name>
    <dbReference type="NCBI Taxonomy" id="183260"/>
    <lineage>
        <taxon>Eukaryota</taxon>
        <taxon>Viridiplantae</taxon>
        <taxon>Streptophyta</taxon>
        <taxon>Embryophyta</taxon>
        <taxon>Tracheophyta</taxon>
        <taxon>Spermatophyta</taxon>
        <taxon>Magnoliopsida</taxon>
        <taxon>eudicotyledons</taxon>
        <taxon>Gunneridae</taxon>
        <taxon>Pentapetalae</taxon>
        <taxon>rosids</taxon>
        <taxon>malvids</taxon>
        <taxon>Malvales</taxon>
        <taxon>Malvaceae</taxon>
        <taxon>Malvoideae</taxon>
        <taxon>Hibiscus</taxon>
    </lineage>
</organism>
<dbReference type="Pfam" id="PF13855">
    <property type="entry name" value="LRR_8"/>
    <property type="match status" value="1"/>
</dbReference>
<evidence type="ECO:0000256" key="4">
    <source>
        <dbReference type="ARBA" id="ARBA00022737"/>
    </source>
</evidence>
<dbReference type="EMBL" id="JBBPBM010000622">
    <property type="protein sequence ID" value="KAK8493386.1"/>
    <property type="molecule type" value="Genomic_DNA"/>
</dbReference>
<evidence type="ECO:0000256" key="7">
    <source>
        <dbReference type="SAM" id="Phobius"/>
    </source>
</evidence>
<sequence>MGFFSSLTNCRDLEDIDFGRNPLVPITLPGLVGNLSNSLQRFSAARCNIRGSIPSEFGNLSSLIGIKLDENELTGMIPATIGGLKELQSLSLSDNKLEGPIPSELCHLNKLSFLILTNNKLSGTIPTCLGNVVSLRQLLLGSNMFSSSIPSTLTGLNGLLLLNLSSNSLNGTLPIDIGKWKVVTSMDFSNNQFSGELPNGVVDLMALTYFSSSNNRITGSIPDSFVVELRIFGFVKKYSFRGDSKGNGALCGAAKLRVPSCKTKPQRNSKARTKLIVYVVVPIVSTILVVALIIIIFRSRMKKETQEDSLPLRRTLAAFGYMAPEYGLEGIVSIKGDVYSFGILTMEIIMRKKPTDEMFSEEMSLRSLVKETLPLMRNQVGDTNLLSTTGRKQLVANKCALSVLQVALECSVEIPNERPDMKKVVTKLEKIKVNLLSDIETV</sequence>
<keyword evidence="10" id="KW-1185">Reference proteome</keyword>
<evidence type="ECO:0000259" key="8">
    <source>
        <dbReference type="Pfam" id="PF07714"/>
    </source>
</evidence>